<evidence type="ECO:0000313" key="4">
    <source>
        <dbReference type="EMBL" id="GMI18807.1"/>
    </source>
</evidence>
<feature type="domain" description="UBA" evidence="2">
    <location>
        <begin position="28"/>
        <end position="53"/>
    </location>
</feature>
<evidence type="ECO:0000256" key="1">
    <source>
        <dbReference type="SAM" id="MobiDB-lite"/>
    </source>
</evidence>
<dbReference type="EMBL" id="BRXW01000347">
    <property type="protein sequence ID" value="GMI18807.1"/>
    <property type="molecule type" value="Genomic_DNA"/>
</dbReference>
<dbReference type="InterPro" id="IPR003903">
    <property type="entry name" value="UIM_dom"/>
</dbReference>
<name>A0A9W7FUX5_9STRA</name>
<dbReference type="InterPro" id="IPR015940">
    <property type="entry name" value="UBA"/>
</dbReference>
<feature type="region of interest" description="Disordered" evidence="1">
    <location>
        <begin position="1"/>
        <end position="25"/>
    </location>
</feature>
<dbReference type="Pfam" id="PF00627">
    <property type="entry name" value="UBA"/>
    <property type="match status" value="1"/>
</dbReference>
<dbReference type="CDD" id="cd09212">
    <property type="entry name" value="PUB"/>
    <property type="match status" value="1"/>
</dbReference>
<feature type="compositionally biased region" description="Basic and acidic residues" evidence="1">
    <location>
        <begin position="89"/>
        <end position="109"/>
    </location>
</feature>
<dbReference type="PROSITE" id="PS50330">
    <property type="entry name" value="UIM"/>
    <property type="match status" value="1"/>
</dbReference>
<dbReference type="Gene3D" id="1.10.8.10">
    <property type="entry name" value="DNA helicase RuvA subunit, C-terminal domain"/>
    <property type="match status" value="1"/>
</dbReference>
<gene>
    <name evidence="4" type="ORF">TrLO_g11884</name>
</gene>
<dbReference type="Gene3D" id="3.10.20.90">
    <property type="entry name" value="Phosphatidylinositol 3-kinase Catalytic Subunit, Chain A, domain 1"/>
    <property type="match status" value="1"/>
</dbReference>
<dbReference type="Gene3D" id="1.20.58.2190">
    <property type="match status" value="1"/>
</dbReference>
<dbReference type="InterPro" id="IPR018997">
    <property type="entry name" value="PUB_domain"/>
</dbReference>
<dbReference type="InterPro" id="IPR009060">
    <property type="entry name" value="UBA-like_sf"/>
</dbReference>
<feature type="domain" description="PUB" evidence="3">
    <location>
        <begin position="176"/>
        <end position="230"/>
    </location>
</feature>
<dbReference type="SMART" id="SM00726">
    <property type="entry name" value="UIM"/>
    <property type="match status" value="1"/>
</dbReference>
<comment type="caution">
    <text evidence="4">The sequence shown here is derived from an EMBL/GenBank/DDBJ whole genome shotgun (WGS) entry which is preliminary data.</text>
</comment>
<dbReference type="Proteomes" id="UP001165122">
    <property type="component" value="Unassembled WGS sequence"/>
</dbReference>
<evidence type="ECO:0000259" key="3">
    <source>
        <dbReference type="Pfam" id="PF09409"/>
    </source>
</evidence>
<accession>A0A9W7FUX5</accession>
<dbReference type="AlphaFoldDB" id="A0A9W7FUX5"/>
<dbReference type="OrthoDB" id="205028at2759"/>
<reference evidence="5" key="1">
    <citation type="journal article" date="2023" name="Commun. Biol.">
        <title>Genome analysis of Parmales, the sister group of diatoms, reveals the evolutionary specialization of diatoms from phago-mixotrophs to photoautotrophs.</title>
        <authorList>
            <person name="Ban H."/>
            <person name="Sato S."/>
            <person name="Yoshikawa S."/>
            <person name="Yamada K."/>
            <person name="Nakamura Y."/>
            <person name="Ichinomiya M."/>
            <person name="Sato N."/>
            <person name="Blanc-Mathieu R."/>
            <person name="Endo H."/>
            <person name="Kuwata A."/>
            <person name="Ogata H."/>
        </authorList>
    </citation>
    <scope>NUCLEOTIDE SEQUENCE [LARGE SCALE GENOMIC DNA]</scope>
    <source>
        <strain evidence="5">NIES 3700</strain>
    </source>
</reference>
<dbReference type="Pfam" id="PF09409">
    <property type="entry name" value="PUB"/>
    <property type="match status" value="1"/>
</dbReference>
<feature type="region of interest" description="Disordered" evidence="1">
    <location>
        <begin position="54"/>
        <end position="146"/>
    </location>
</feature>
<evidence type="ECO:0008006" key="6">
    <source>
        <dbReference type="Google" id="ProtNLM"/>
    </source>
</evidence>
<sequence>MFHSYVEIPKSPSPKPSPLTLFHLSPSQGFPESSCLDALTHTNNNLERAVALLLNPPPPSTPTVVDMTSNGGGNSEEDDLKLAIALSKQESEQERKQESEQERKPDKVKSAAVRKSGSAALKRSTGTATSSTSPTKPSSSAPVASHPKVVVPKTLSEKPFLEIISRSISRLSPSSLAVDTLTKTLSTIRDNPTTPKFRRIDMNSKGFKRALGNVPGCIDLLTLGVGFTQSSTPNIYTLQFVDSARIYAALETLEAIKIKNYEYNLDRIRRIHDNVIHRIMETQGEEEIKLRAELMRKTPMEPGGMGCSVISLIYNSTGSKISRKFASDDIIRDIFNWISGSLGTQCSWKIESGNFVIVSRNQHPKERLGGEEWREVKERTLQSVGMWPSGELEMVSKESWEMDCEEGRQDWENKVRVL</sequence>
<evidence type="ECO:0000313" key="5">
    <source>
        <dbReference type="Proteomes" id="UP001165122"/>
    </source>
</evidence>
<dbReference type="SUPFAM" id="SSF46934">
    <property type="entry name" value="UBA-like"/>
    <property type="match status" value="1"/>
</dbReference>
<dbReference type="InterPro" id="IPR036339">
    <property type="entry name" value="PUB-like_dom_sf"/>
</dbReference>
<evidence type="ECO:0000259" key="2">
    <source>
        <dbReference type="Pfam" id="PF00627"/>
    </source>
</evidence>
<keyword evidence="5" id="KW-1185">Reference proteome</keyword>
<dbReference type="Pfam" id="PF02809">
    <property type="entry name" value="UIM"/>
    <property type="match status" value="1"/>
</dbReference>
<feature type="compositionally biased region" description="Low complexity" evidence="1">
    <location>
        <begin position="124"/>
        <end position="145"/>
    </location>
</feature>
<proteinExistence type="predicted"/>
<organism evidence="4 5">
    <name type="scientific">Triparma laevis f. longispina</name>
    <dbReference type="NCBI Taxonomy" id="1714387"/>
    <lineage>
        <taxon>Eukaryota</taxon>
        <taxon>Sar</taxon>
        <taxon>Stramenopiles</taxon>
        <taxon>Ochrophyta</taxon>
        <taxon>Bolidophyceae</taxon>
        <taxon>Parmales</taxon>
        <taxon>Triparmaceae</taxon>
        <taxon>Triparma</taxon>
    </lineage>
</organism>
<protein>
    <recommendedName>
        <fullName evidence="6">UBA domain-containing protein</fullName>
    </recommendedName>
</protein>
<dbReference type="SUPFAM" id="SSF143503">
    <property type="entry name" value="PUG domain-like"/>
    <property type="match status" value="1"/>
</dbReference>